<dbReference type="Proteomes" id="UP000094455">
    <property type="component" value="Unassembled WGS sequence"/>
</dbReference>
<feature type="domain" description="SGNH hydrolase-type esterase" evidence="1">
    <location>
        <begin position="11"/>
        <end position="221"/>
    </location>
</feature>
<dbReference type="InterPro" id="IPR036514">
    <property type="entry name" value="SGNH_hydro_sf"/>
</dbReference>
<dbReference type="EMBL" id="KV454001">
    <property type="protein sequence ID" value="ODQ48979.1"/>
    <property type="molecule type" value="Genomic_DNA"/>
</dbReference>
<dbReference type="RefSeq" id="XP_019020092.1">
    <property type="nucleotide sequence ID" value="XM_019160396.1"/>
</dbReference>
<dbReference type="GO" id="GO:0016788">
    <property type="term" value="F:hydrolase activity, acting on ester bonds"/>
    <property type="evidence" value="ECO:0007669"/>
    <property type="project" value="EnsemblFungi"/>
</dbReference>
<dbReference type="CDD" id="cd01838">
    <property type="entry name" value="Isoamyl_acetate_hydrolase_like"/>
    <property type="match status" value="1"/>
</dbReference>
<dbReference type="InterPro" id="IPR045136">
    <property type="entry name" value="Iah1-like"/>
</dbReference>
<dbReference type="SUPFAM" id="SSF52266">
    <property type="entry name" value="SGNH hydrolase"/>
    <property type="match status" value="1"/>
</dbReference>
<dbReference type="InterPro" id="IPR013830">
    <property type="entry name" value="SGNH_hydro"/>
</dbReference>
<dbReference type="PANTHER" id="PTHR14209:SF19">
    <property type="entry name" value="ISOAMYL ACETATE-HYDROLYZING ESTERASE 1 HOMOLOG"/>
    <property type="match status" value="1"/>
</dbReference>
<dbReference type="PANTHER" id="PTHR14209">
    <property type="entry name" value="ISOAMYL ACETATE-HYDROLYZING ESTERASE 1"/>
    <property type="match status" value="1"/>
</dbReference>
<organism evidence="2 3">
    <name type="scientific">Pichia membranifaciens NRRL Y-2026</name>
    <dbReference type="NCBI Taxonomy" id="763406"/>
    <lineage>
        <taxon>Eukaryota</taxon>
        <taxon>Fungi</taxon>
        <taxon>Dikarya</taxon>
        <taxon>Ascomycota</taxon>
        <taxon>Saccharomycotina</taxon>
        <taxon>Pichiomycetes</taxon>
        <taxon>Pichiales</taxon>
        <taxon>Pichiaceae</taxon>
        <taxon>Pichia</taxon>
    </lineage>
</organism>
<accession>A0A1E3NSA3</accession>
<dbReference type="GO" id="GO:0006083">
    <property type="term" value="P:acetate metabolic process"/>
    <property type="evidence" value="ECO:0007669"/>
    <property type="project" value="EnsemblFungi"/>
</dbReference>
<evidence type="ECO:0000259" key="1">
    <source>
        <dbReference type="Pfam" id="PF13472"/>
    </source>
</evidence>
<proteinExistence type="predicted"/>
<dbReference type="OrthoDB" id="671439at2759"/>
<evidence type="ECO:0000313" key="2">
    <source>
        <dbReference type="EMBL" id="ODQ48979.1"/>
    </source>
</evidence>
<gene>
    <name evidence="2" type="ORF">PICMEDRAFT_14484</name>
</gene>
<reference evidence="2 3" key="1">
    <citation type="journal article" date="2016" name="Proc. Natl. Acad. Sci. U.S.A.">
        <title>Comparative genomics of biotechnologically important yeasts.</title>
        <authorList>
            <person name="Riley R."/>
            <person name="Haridas S."/>
            <person name="Wolfe K.H."/>
            <person name="Lopes M.R."/>
            <person name="Hittinger C.T."/>
            <person name="Goeker M."/>
            <person name="Salamov A.A."/>
            <person name="Wisecaver J.H."/>
            <person name="Long T.M."/>
            <person name="Calvey C.H."/>
            <person name="Aerts A.L."/>
            <person name="Barry K.W."/>
            <person name="Choi C."/>
            <person name="Clum A."/>
            <person name="Coughlan A.Y."/>
            <person name="Deshpande S."/>
            <person name="Douglass A.P."/>
            <person name="Hanson S.J."/>
            <person name="Klenk H.-P."/>
            <person name="LaButti K.M."/>
            <person name="Lapidus A."/>
            <person name="Lindquist E.A."/>
            <person name="Lipzen A.M."/>
            <person name="Meier-Kolthoff J.P."/>
            <person name="Ohm R.A."/>
            <person name="Otillar R.P."/>
            <person name="Pangilinan J.L."/>
            <person name="Peng Y."/>
            <person name="Rokas A."/>
            <person name="Rosa C.A."/>
            <person name="Scheuner C."/>
            <person name="Sibirny A.A."/>
            <person name="Slot J.C."/>
            <person name="Stielow J.B."/>
            <person name="Sun H."/>
            <person name="Kurtzman C.P."/>
            <person name="Blackwell M."/>
            <person name="Grigoriev I.V."/>
            <person name="Jeffries T.W."/>
        </authorList>
    </citation>
    <scope>NUCLEOTIDE SEQUENCE [LARGE SCALE GENOMIC DNA]</scope>
    <source>
        <strain evidence="2 3">NRRL Y-2026</strain>
    </source>
</reference>
<dbReference type="STRING" id="763406.A0A1E3NSA3"/>
<dbReference type="Pfam" id="PF13472">
    <property type="entry name" value="Lipase_GDSL_2"/>
    <property type="match status" value="1"/>
</dbReference>
<evidence type="ECO:0000313" key="3">
    <source>
        <dbReference type="Proteomes" id="UP000094455"/>
    </source>
</evidence>
<protein>
    <recommendedName>
        <fullName evidence="1">SGNH hydrolase-type esterase domain-containing protein</fullName>
    </recommendedName>
</protein>
<dbReference type="Gene3D" id="3.40.50.1110">
    <property type="entry name" value="SGNH hydrolase"/>
    <property type="match status" value="1"/>
</dbReference>
<sequence length="261" mass="29594">MAYTDYNTFLLLGDSITEFAFNQFPGPDENVQFSLGAALQNAYARRLQLLHRGFNGYNTRDGVPLVRSILRTEHDAVPDSKKIQLAYVFFGTNDACRKGTSPTNNEHMPLDRFVANMTAIVHEFRQRGIPLVVITPGVHDQKLWDTTHPEDLLTGDCRDNETNKLYQDAVKKHLGDVVPVLPLYDETMAWIGKHGSEKAHSGDYSEILSDGIHFSGLGYRILYDALMKLIEKHYPDRVPANMPLKFPHYSELTDETFAHID</sequence>
<keyword evidence="3" id="KW-1185">Reference proteome</keyword>
<name>A0A1E3NSA3_9ASCO</name>
<dbReference type="GeneID" id="30177083"/>
<dbReference type="AlphaFoldDB" id="A0A1E3NSA3"/>